<dbReference type="PANTHER" id="PTHR46444">
    <property type="entry name" value="DCD (DEVELOPMENT AND CELL DEATH) DOMAIN PROTEIN-RELATED"/>
    <property type="match status" value="1"/>
</dbReference>
<keyword evidence="5" id="KW-1185">Reference proteome</keyword>
<feature type="region of interest" description="Disordered" evidence="1">
    <location>
        <begin position="675"/>
        <end position="698"/>
    </location>
</feature>
<name>A0A9D5HRV7_9LILI</name>
<proteinExistence type="predicted"/>
<organism evidence="4 5">
    <name type="scientific">Dioscorea zingiberensis</name>
    <dbReference type="NCBI Taxonomy" id="325984"/>
    <lineage>
        <taxon>Eukaryota</taxon>
        <taxon>Viridiplantae</taxon>
        <taxon>Streptophyta</taxon>
        <taxon>Embryophyta</taxon>
        <taxon>Tracheophyta</taxon>
        <taxon>Spermatophyta</taxon>
        <taxon>Magnoliopsida</taxon>
        <taxon>Liliopsida</taxon>
        <taxon>Dioscoreales</taxon>
        <taxon>Dioscoreaceae</taxon>
        <taxon>Dioscorea</taxon>
    </lineage>
</organism>
<sequence>MGNLPFSLLLSFYIAAFLTSSTLKSSLNIGVTGYPANNAVISREQGNLQGNATLLINEIVQLANLPGTTEWLKKLRREIHEFPELAHEEFRTSGVIRRELDLLGVKYRWPIASTGIVATIGTGRPPFVALRADMDALPIQELVEWDHKSKVDGKMHACGHDAHISMLLGAAKILQELRDSLLVKIKLLLYYDASSIKVKIPVWFSQWPSSMGVAHHDIIPDSVVIGGTFRAFNKKSLNVLKQRIEEVIKGQMRVYQCVARVEFSELEHPFIPPTVNDEKIYQLVQEVSSKIVGHNNMQISPYLMGSEDFAFYLEHAPAMEAYKEQKKNRSGFIFICSGRTREECYVNRVFGLPRSQLEMVTRIEAGTILFLFDFDLKLLSGLYVASCNGGANLVPNAFGGRFPSQVKFETTEYCVPLPESVFKDAILDNYTTKFKFKPELSSHQVDKLLSLFRPLSSLNQLPSQVIHNPLHSSSTLSAPSSSDGILVVANDEVVVPTSNSLAGSSADANSLLQMSGFIFICSKKTKEECYVNCVFGLPRNQLELVERINPGTRLFLFDFDEKLLYGIYHAITWGGADLVPGAFSGRFPAQVKFEIVQDCPPLPMSVFKEAIHENYTTKFKFKPELSSQQVDKLLSLFRPAVLSEKSHLQILHIPPIPSGPTYSYVPPAGGHFRSHYAPSSSDQYKPQHPTYITPPTGEPYMPNCALPPSYQYKQDYAPLPSDQFSRDYAPPYQCGPRQDYAPPPSYHCGQDYVPPPLVNECRQVPPPSYEYSQDYAPPPPSDQYGQYYPPPPSHQY</sequence>
<feature type="signal peptide" evidence="2">
    <location>
        <begin position="1"/>
        <end position="20"/>
    </location>
</feature>
<dbReference type="PANTHER" id="PTHR46444:SF19">
    <property type="entry name" value="OS02G0745600 PROTEIN"/>
    <property type="match status" value="1"/>
</dbReference>
<protein>
    <recommendedName>
        <fullName evidence="3">DCD domain-containing protein</fullName>
    </recommendedName>
</protein>
<accession>A0A9D5HRV7</accession>
<dbReference type="AlphaFoldDB" id="A0A9D5HRV7"/>
<comment type="caution">
    <text evidence="4">The sequence shown here is derived from an EMBL/GenBank/DDBJ whole genome shotgun (WGS) entry which is preliminary data.</text>
</comment>
<evidence type="ECO:0000256" key="1">
    <source>
        <dbReference type="SAM" id="MobiDB-lite"/>
    </source>
</evidence>
<evidence type="ECO:0000259" key="3">
    <source>
        <dbReference type="PROSITE" id="PS51222"/>
    </source>
</evidence>
<dbReference type="InterPro" id="IPR036264">
    <property type="entry name" value="Bact_exopeptidase_dim_dom"/>
</dbReference>
<feature type="domain" description="DCD" evidence="3">
    <location>
        <begin position="512"/>
        <end position="639"/>
    </location>
</feature>
<dbReference type="OrthoDB" id="1920894at2759"/>
<dbReference type="Pfam" id="PF01546">
    <property type="entry name" value="Peptidase_M20"/>
    <property type="match status" value="1"/>
</dbReference>
<feature type="chain" id="PRO_5038979411" description="DCD domain-containing protein" evidence="2">
    <location>
        <begin position="21"/>
        <end position="796"/>
    </location>
</feature>
<feature type="region of interest" description="Disordered" evidence="1">
    <location>
        <begin position="715"/>
        <end position="736"/>
    </location>
</feature>
<keyword evidence="2" id="KW-0732">Signal</keyword>
<evidence type="ECO:0000313" key="4">
    <source>
        <dbReference type="EMBL" id="KAJ0986703.1"/>
    </source>
</evidence>
<dbReference type="SUPFAM" id="SSF55031">
    <property type="entry name" value="Bacterial exopeptidase dimerisation domain"/>
    <property type="match status" value="1"/>
</dbReference>
<feature type="domain" description="DCD" evidence="3">
    <location>
        <begin position="327"/>
        <end position="454"/>
    </location>
</feature>
<dbReference type="EMBL" id="JAGGNH010000001">
    <property type="protein sequence ID" value="KAJ0986703.1"/>
    <property type="molecule type" value="Genomic_DNA"/>
</dbReference>
<dbReference type="Gene3D" id="3.40.630.10">
    <property type="entry name" value="Zn peptidases"/>
    <property type="match status" value="1"/>
</dbReference>
<dbReference type="GO" id="GO:0016787">
    <property type="term" value="F:hydrolase activity"/>
    <property type="evidence" value="ECO:0007669"/>
    <property type="project" value="InterPro"/>
</dbReference>
<reference evidence="4" key="1">
    <citation type="submission" date="2021-03" db="EMBL/GenBank/DDBJ databases">
        <authorList>
            <person name="Li Z."/>
            <person name="Yang C."/>
        </authorList>
    </citation>
    <scope>NUCLEOTIDE SEQUENCE</scope>
    <source>
        <strain evidence="4">Dzin_1.0</strain>
        <tissue evidence="4">Leaf</tissue>
    </source>
</reference>
<dbReference type="SUPFAM" id="SSF53187">
    <property type="entry name" value="Zn-dependent exopeptidases"/>
    <property type="match status" value="1"/>
</dbReference>
<dbReference type="InterPro" id="IPR002933">
    <property type="entry name" value="Peptidase_M20"/>
</dbReference>
<dbReference type="Pfam" id="PF10539">
    <property type="entry name" value="Dev_Cell_Death"/>
    <property type="match status" value="2"/>
</dbReference>
<dbReference type="InterPro" id="IPR013989">
    <property type="entry name" value="Dev_and_cell_death_domain"/>
</dbReference>
<dbReference type="PROSITE" id="PS51222">
    <property type="entry name" value="DCD"/>
    <property type="match status" value="2"/>
</dbReference>
<feature type="region of interest" description="Disordered" evidence="1">
    <location>
        <begin position="757"/>
        <end position="796"/>
    </location>
</feature>
<evidence type="ECO:0000313" key="5">
    <source>
        <dbReference type="Proteomes" id="UP001085076"/>
    </source>
</evidence>
<evidence type="ECO:0000256" key="2">
    <source>
        <dbReference type="SAM" id="SignalP"/>
    </source>
</evidence>
<dbReference type="Proteomes" id="UP001085076">
    <property type="component" value="Miscellaneous, Linkage group lg01"/>
</dbReference>
<gene>
    <name evidence="4" type="ORF">J5N97_005059</name>
</gene>
<dbReference type="SMART" id="SM00767">
    <property type="entry name" value="DCD"/>
    <property type="match status" value="2"/>
</dbReference>
<reference evidence="4" key="2">
    <citation type="journal article" date="2022" name="Hortic Res">
        <title>The genome of Dioscorea zingiberensis sheds light on the biosynthesis, origin and evolution of the medicinally important diosgenin saponins.</title>
        <authorList>
            <person name="Li Y."/>
            <person name="Tan C."/>
            <person name="Li Z."/>
            <person name="Guo J."/>
            <person name="Li S."/>
            <person name="Chen X."/>
            <person name="Wang C."/>
            <person name="Dai X."/>
            <person name="Yang H."/>
            <person name="Song W."/>
            <person name="Hou L."/>
            <person name="Xu J."/>
            <person name="Tong Z."/>
            <person name="Xu A."/>
            <person name="Yuan X."/>
            <person name="Wang W."/>
            <person name="Yang Q."/>
            <person name="Chen L."/>
            <person name="Sun Z."/>
            <person name="Wang K."/>
            <person name="Pan B."/>
            <person name="Chen J."/>
            <person name="Bao Y."/>
            <person name="Liu F."/>
            <person name="Qi X."/>
            <person name="Gang D.R."/>
            <person name="Wen J."/>
            <person name="Li J."/>
        </authorList>
    </citation>
    <scope>NUCLEOTIDE SEQUENCE</scope>
    <source>
        <strain evidence="4">Dzin_1.0</strain>
    </source>
</reference>